<dbReference type="Pfam" id="PF01102">
    <property type="entry name" value="Glycophorin_A"/>
    <property type="match status" value="1"/>
</dbReference>
<name>A0A8C3YG53_9CETA</name>
<dbReference type="Gene3D" id="1.20.5.70">
    <property type="match status" value="1"/>
</dbReference>
<evidence type="ECO:0000313" key="2">
    <source>
        <dbReference type="Ensembl" id="ENSCWAP00000012337.1"/>
    </source>
</evidence>
<keyword evidence="1" id="KW-1133">Transmembrane helix</keyword>
<organism evidence="2 3">
    <name type="scientific">Catagonus wagneri</name>
    <name type="common">Chacoan peccary</name>
    <dbReference type="NCBI Taxonomy" id="51154"/>
    <lineage>
        <taxon>Eukaryota</taxon>
        <taxon>Metazoa</taxon>
        <taxon>Chordata</taxon>
        <taxon>Craniata</taxon>
        <taxon>Vertebrata</taxon>
        <taxon>Euteleostomi</taxon>
        <taxon>Mammalia</taxon>
        <taxon>Eutheria</taxon>
        <taxon>Laurasiatheria</taxon>
        <taxon>Artiodactyla</taxon>
        <taxon>Suina</taxon>
        <taxon>Tayassuidae</taxon>
        <taxon>Catagonus</taxon>
    </lineage>
</organism>
<reference evidence="2" key="2">
    <citation type="submission" date="2025-09" db="UniProtKB">
        <authorList>
            <consortium name="Ensembl"/>
        </authorList>
    </citation>
    <scope>IDENTIFICATION</scope>
</reference>
<keyword evidence="1" id="KW-0812">Transmembrane</keyword>
<dbReference type="Ensembl" id="ENSCWAT00000013412.1">
    <property type="protein sequence ID" value="ENSCWAP00000012337.1"/>
    <property type="gene ID" value="ENSCWAG00000009655.1"/>
</dbReference>
<dbReference type="Proteomes" id="UP000694540">
    <property type="component" value="Unplaced"/>
</dbReference>
<dbReference type="AlphaFoldDB" id="A0A8C3YG53"/>
<keyword evidence="1" id="KW-0472">Membrane</keyword>
<reference evidence="2" key="1">
    <citation type="submission" date="2025-08" db="UniProtKB">
        <authorList>
            <consortium name="Ensembl"/>
        </authorList>
    </citation>
    <scope>IDENTIFICATION</scope>
</reference>
<proteinExistence type="predicted"/>
<sequence>MHRKMIFVLLLGIIEKYHQEFSHSAPIAITAIIFAVMFGILLSILLIFELIGRLIK</sequence>
<accession>A0A8C3YG53</accession>
<protein>
    <submittedName>
        <fullName evidence="2">Uncharacterized protein</fullName>
    </submittedName>
</protein>
<evidence type="ECO:0000256" key="1">
    <source>
        <dbReference type="SAM" id="Phobius"/>
    </source>
</evidence>
<dbReference type="InterPro" id="IPR049535">
    <property type="entry name" value="GYPA_B"/>
</dbReference>
<keyword evidence="3" id="KW-1185">Reference proteome</keyword>
<feature type="transmembrane region" description="Helical" evidence="1">
    <location>
        <begin position="26"/>
        <end position="48"/>
    </location>
</feature>
<evidence type="ECO:0000313" key="3">
    <source>
        <dbReference type="Proteomes" id="UP000694540"/>
    </source>
</evidence>